<dbReference type="GO" id="GO:0005886">
    <property type="term" value="C:plasma membrane"/>
    <property type="evidence" value="ECO:0007669"/>
    <property type="project" value="UniProtKB-SubCell"/>
</dbReference>
<sequence>MDIKTTIQDLKNFKLIKGEEMDSLGGRIFATICLLATMVGILALIVLLADVLKSGWTWLSIDFITGLPSILPEEAGIYPALIGSIYLMILTAFFTLPIGVGTAIYLEEYAKDGKLKRIIETNISNLAGVPSIVYGLLGLALFVRALQMGSSLIAGALTLTLLILPIVIVSSQEALKSVPNSLRRASYGLGATKWETIRNVVLPKALPGIMTGTILSLSRAVGETAPLIMIGAATSMFTTPDGLFSQFSALPLQIYGWIQEPVEAFQNEIAAAGIILLLALLLTMNSIAVLIRNRYER</sequence>
<evidence type="ECO:0000259" key="9">
    <source>
        <dbReference type="PROSITE" id="PS50928"/>
    </source>
</evidence>
<keyword evidence="11" id="KW-1185">Reference proteome</keyword>
<keyword evidence="4 8" id="KW-1003">Cell membrane</keyword>
<keyword evidence="5 8" id="KW-0812">Transmembrane</keyword>
<dbReference type="PANTHER" id="PTHR43470">
    <property type="entry name" value="PHOSPHATE TRANSPORT SYSTEM PERMEASE PROTEIN PSTA-RELATED"/>
    <property type="match status" value="1"/>
</dbReference>
<reference evidence="10 11" key="1">
    <citation type="submission" date="2016-12" db="EMBL/GenBank/DDBJ databases">
        <title>Discovery of methanogenic haloarchaea.</title>
        <authorList>
            <person name="Sorokin D.Y."/>
            <person name="Makarova K.S."/>
            <person name="Abbas B."/>
            <person name="Ferrer M."/>
            <person name="Golyshin P.N."/>
        </authorList>
    </citation>
    <scope>NUCLEOTIDE SEQUENCE [LARGE SCALE GENOMIC DNA]</scope>
    <source>
        <strain evidence="10">AMET1</strain>
    </source>
</reference>
<evidence type="ECO:0000256" key="8">
    <source>
        <dbReference type="RuleBase" id="RU363043"/>
    </source>
</evidence>
<evidence type="ECO:0000256" key="3">
    <source>
        <dbReference type="ARBA" id="ARBA00022448"/>
    </source>
</evidence>
<comment type="subcellular location">
    <subcellularLocation>
        <location evidence="1 8">Cell membrane</location>
        <topology evidence="1 8">Multi-pass membrane protein</topology>
    </subcellularLocation>
</comment>
<feature type="transmembrane region" description="Helical" evidence="8">
    <location>
        <begin position="28"/>
        <end position="48"/>
    </location>
</feature>
<dbReference type="OrthoDB" id="11402at2157"/>
<keyword evidence="7 8" id="KW-0472">Membrane</keyword>
<evidence type="ECO:0000256" key="4">
    <source>
        <dbReference type="ARBA" id="ARBA00022475"/>
    </source>
</evidence>
<evidence type="ECO:0000256" key="6">
    <source>
        <dbReference type="ARBA" id="ARBA00022989"/>
    </source>
</evidence>
<feature type="transmembrane region" description="Helical" evidence="8">
    <location>
        <begin position="126"/>
        <end position="146"/>
    </location>
</feature>
<dbReference type="Proteomes" id="UP000195137">
    <property type="component" value="Unassembled WGS sequence"/>
</dbReference>
<proteinExistence type="inferred from homology"/>
<dbReference type="SUPFAM" id="SSF161098">
    <property type="entry name" value="MetI-like"/>
    <property type="match status" value="1"/>
</dbReference>
<dbReference type="Gene3D" id="1.10.3720.10">
    <property type="entry name" value="MetI-like"/>
    <property type="match status" value="1"/>
</dbReference>
<gene>
    <name evidence="10" type="ORF">AMET1_0647</name>
</gene>
<dbReference type="AlphaFoldDB" id="A0A1Y3GHY5"/>
<dbReference type="Pfam" id="PF00528">
    <property type="entry name" value="BPD_transp_1"/>
    <property type="match status" value="1"/>
</dbReference>
<dbReference type="PANTHER" id="PTHR43470:SF5">
    <property type="entry name" value="PHOSPHATE TRANSPORT SYSTEM PERMEASE PROTEIN PSTA"/>
    <property type="match status" value="1"/>
</dbReference>
<comment type="similarity">
    <text evidence="2 8">Belongs to the binding-protein-dependent transport system permease family. CysTW subfamily.</text>
</comment>
<dbReference type="InterPro" id="IPR000515">
    <property type="entry name" value="MetI-like"/>
</dbReference>
<evidence type="ECO:0000256" key="5">
    <source>
        <dbReference type="ARBA" id="ARBA00022692"/>
    </source>
</evidence>
<dbReference type="GO" id="GO:0035435">
    <property type="term" value="P:phosphate ion transmembrane transport"/>
    <property type="evidence" value="ECO:0007669"/>
    <property type="project" value="InterPro"/>
</dbReference>
<evidence type="ECO:0000313" key="11">
    <source>
        <dbReference type="Proteomes" id="UP000195137"/>
    </source>
</evidence>
<evidence type="ECO:0000256" key="2">
    <source>
        <dbReference type="ARBA" id="ARBA00007069"/>
    </source>
</evidence>
<keyword evidence="6 8" id="KW-1133">Transmembrane helix</keyword>
<evidence type="ECO:0000256" key="7">
    <source>
        <dbReference type="ARBA" id="ARBA00023136"/>
    </source>
</evidence>
<dbReference type="InterPro" id="IPR005672">
    <property type="entry name" value="Phosphate_PstA"/>
</dbReference>
<dbReference type="GO" id="GO:0005315">
    <property type="term" value="F:phosphate transmembrane transporter activity"/>
    <property type="evidence" value="ECO:0007669"/>
    <property type="project" value="InterPro"/>
</dbReference>
<dbReference type="InterPro" id="IPR035906">
    <property type="entry name" value="MetI-like_sf"/>
</dbReference>
<feature type="domain" description="ABC transmembrane type-1" evidence="9">
    <location>
        <begin position="81"/>
        <end position="286"/>
    </location>
</feature>
<dbReference type="NCBIfam" id="TIGR00974">
    <property type="entry name" value="3a0107s02c"/>
    <property type="match status" value="1"/>
</dbReference>
<dbReference type="EMBL" id="MRZU01000003">
    <property type="protein sequence ID" value="OUJ18996.1"/>
    <property type="molecule type" value="Genomic_DNA"/>
</dbReference>
<dbReference type="CDD" id="cd06261">
    <property type="entry name" value="TM_PBP2"/>
    <property type="match status" value="1"/>
</dbReference>
<organism evidence="10 11">
    <name type="scientific">Methanonatronarchaeum thermophilum</name>
    <dbReference type="NCBI Taxonomy" id="1927129"/>
    <lineage>
        <taxon>Archaea</taxon>
        <taxon>Methanobacteriati</taxon>
        <taxon>Methanobacteriota</taxon>
        <taxon>Methanonatronarchaeia</taxon>
        <taxon>Methanonatronarchaeales</taxon>
        <taxon>Methanonatronarchaeaceae</taxon>
        <taxon>Methanonatronarchaeum</taxon>
    </lineage>
</organism>
<protein>
    <recommendedName>
        <fullName evidence="8">Phosphate transport system permease protein PstA</fullName>
    </recommendedName>
</protein>
<dbReference type="PROSITE" id="PS50928">
    <property type="entry name" value="ABC_TM1"/>
    <property type="match status" value="1"/>
</dbReference>
<name>A0A1Y3GHY5_9EURY</name>
<feature type="transmembrane region" description="Helical" evidence="8">
    <location>
        <begin position="152"/>
        <end position="175"/>
    </location>
</feature>
<evidence type="ECO:0000256" key="1">
    <source>
        <dbReference type="ARBA" id="ARBA00004651"/>
    </source>
</evidence>
<feature type="transmembrane region" description="Helical" evidence="8">
    <location>
        <begin position="77"/>
        <end position="106"/>
    </location>
</feature>
<feature type="transmembrane region" description="Helical" evidence="8">
    <location>
        <begin position="269"/>
        <end position="291"/>
    </location>
</feature>
<comment type="caution">
    <text evidence="10">The sequence shown here is derived from an EMBL/GenBank/DDBJ whole genome shotgun (WGS) entry which is preliminary data.</text>
</comment>
<accession>A0A1Y3GHY5</accession>
<evidence type="ECO:0000313" key="10">
    <source>
        <dbReference type="EMBL" id="OUJ18996.1"/>
    </source>
</evidence>
<comment type="caution">
    <text evidence="8">Lacks conserved residue(s) required for the propagation of feature annotation.</text>
</comment>
<keyword evidence="3" id="KW-0813">Transport</keyword>